<sequence length="74" mass="8519">YITNVSTIETHEGQGVASAMLGLCISYAVQHSFRVIQLEVKRSNTHAISLYNRFRFVERETDDLEVMQMELDIL</sequence>
<protein>
    <recommendedName>
        <fullName evidence="1">N-acetyltransferase domain-containing protein</fullName>
    </recommendedName>
</protein>
<proteinExistence type="predicted"/>
<dbReference type="EMBL" id="LAZR01047473">
    <property type="protein sequence ID" value="KKK94145.1"/>
    <property type="molecule type" value="Genomic_DNA"/>
</dbReference>
<comment type="caution">
    <text evidence="2">The sequence shown here is derived from an EMBL/GenBank/DDBJ whole genome shotgun (WGS) entry which is preliminary data.</text>
</comment>
<evidence type="ECO:0000313" key="2">
    <source>
        <dbReference type="EMBL" id="KKK94145.1"/>
    </source>
</evidence>
<accession>A0A0F9A7H7</accession>
<dbReference type="Pfam" id="PF00583">
    <property type="entry name" value="Acetyltransf_1"/>
    <property type="match status" value="1"/>
</dbReference>
<reference evidence="2" key="1">
    <citation type="journal article" date="2015" name="Nature">
        <title>Complex archaea that bridge the gap between prokaryotes and eukaryotes.</title>
        <authorList>
            <person name="Spang A."/>
            <person name="Saw J.H."/>
            <person name="Jorgensen S.L."/>
            <person name="Zaremba-Niedzwiedzka K."/>
            <person name="Martijn J."/>
            <person name="Lind A.E."/>
            <person name="van Eijk R."/>
            <person name="Schleper C."/>
            <person name="Guy L."/>
            <person name="Ettema T.J."/>
        </authorList>
    </citation>
    <scope>NUCLEOTIDE SEQUENCE</scope>
</reference>
<evidence type="ECO:0000259" key="1">
    <source>
        <dbReference type="PROSITE" id="PS51186"/>
    </source>
</evidence>
<dbReference type="InterPro" id="IPR000182">
    <property type="entry name" value="GNAT_dom"/>
</dbReference>
<dbReference type="PROSITE" id="PS51186">
    <property type="entry name" value="GNAT"/>
    <property type="match status" value="1"/>
</dbReference>
<dbReference type="CDD" id="cd04301">
    <property type="entry name" value="NAT_SF"/>
    <property type="match status" value="1"/>
</dbReference>
<name>A0A0F9A7H7_9ZZZZ</name>
<dbReference type="Gene3D" id="3.40.630.30">
    <property type="match status" value="1"/>
</dbReference>
<feature type="domain" description="N-acetyltransferase" evidence="1">
    <location>
        <begin position="1"/>
        <end position="72"/>
    </location>
</feature>
<dbReference type="GO" id="GO:0016747">
    <property type="term" value="F:acyltransferase activity, transferring groups other than amino-acyl groups"/>
    <property type="evidence" value="ECO:0007669"/>
    <property type="project" value="InterPro"/>
</dbReference>
<dbReference type="SUPFAM" id="SSF55729">
    <property type="entry name" value="Acyl-CoA N-acyltransferases (Nat)"/>
    <property type="match status" value="1"/>
</dbReference>
<feature type="non-terminal residue" evidence="2">
    <location>
        <position position="1"/>
    </location>
</feature>
<gene>
    <name evidence="2" type="ORF">LCGC14_2685810</name>
</gene>
<dbReference type="AlphaFoldDB" id="A0A0F9A7H7"/>
<organism evidence="2">
    <name type="scientific">marine sediment metagenome</name>
    <dbReference type="NCBI Taxonomy" id="412755"/>
    <lineage>
        <taxon>unclassified sequences</taxon>
        <taxon>metagenomes</taxon>
        <taxon>ecological metagenomes</taxon>
    </lineage>
</organism>
<dbReference type="InterPro" id="IPR016181">
    <property type="entry name" value="Acyl_CoA_acyltransferase"/>
</dbReference>